<reference evidence="1 2" key="1">
    <citation type="submission" date="2019-12" db="EMBL/GenBank/DDBJ databases">
        <title>Chitinophaga sp. strain ysch24 (GDMCC 1.1355), whole genome shotgun sequence.</title>
        <authorList>
            <person name="Zhang X."/>
        </authorList>
    </citation>
    <scope>NUCLEOTIDE SEQUENCE [LARGE SCALE GENOMIC DNA]</scope>
    <source>
        <strain evidence="2">ysch24</strain>
    </source>
</reference>
<gene>
    <name evidence="1" type="ORF">GO493_17095</name>
</gene>
<dbReference type="Proteomes" id="UP000461730">
    <property type="component" value="Unassembled WGS sequence"/>
</dbReference>
<dbReference type="AlphaFoldDB" id="A0A7K1U6K2"/>
<proteinExistence type="predicted"/>
<accession>A0A7K1U6K2</accession>
<dbReference type="RefSeq" id="WP_157307440.1">
    <property type="nucleotide sequence ID" value="NZ_WRXN01000007.1"/>
</dbReference>
<evidence type="ECO:0000313" key="1">
    <source>
        <dbReference type="EMBL" id="MVT09991.1"/>
    </source>
</evidence>
<keyword evidence="2" id="KW-1185">Reference proteome</keyword>
<sequence>MDEYQLKIIFFHELGHFIAHVMNQKYLDGLGVEEMKIFSRPMDGYNGYIKLIRPDGYVEGNVIPIDRLSQHLASLTYGCLFQSYYESEKVNKDAPERGLEVFDSCLGKRAGCDDVNKWRAALDNCNKGHYAGDVAEMESDYFLSLLKDKVLEDFMQIDPVKYLVKDEFGDYTGETGKLTTNLQIAIDKHSRLYLTLIDRYKHVLEI</sequence>
<organism evidence="1 2">
    <name type="scientific">Chitinophaga tropicalis</name>
    <dbReference type="NCBI Taxonomy" id="2683588"/>
    <lineage>
        <taxon>Bacteria</taxon>
        <taxon>Pseudomonadati</taxon>
        <taxon>Bacteroidota</taxon>
        <taxon>Chitinophagia</taxon>
        <taxon>Chitinophagales</taxon>
        <taxon>Chitinophagaceae</taxon>
        <taxon>Chitinophaga</taxon>
    </lineage>
</organism>
<comment type="caution">
    <text evidence="1">The sequence shown here is derived from an EMBL/GenBank/DDBJ whole genome shotgun (WGS) entry which is preliminary data.</text>
</comment>
<evidence type="ECO:0000313" key="2">
    <source>
        <dbReference type="Proteomes" id="UP000461730"/>
    </source>
</evidence>
<name>A0A7K1U6K2_9BACT</name>
<protein>
    <submittedName>
        <fullName evidence="1">Uncharacterized protein</fullName>
    </submittedName>
</protein>
<dbReference type="EMBL" id="WRXN01000007">
    <property type="protein sequence ID" value="MVT09991.1"/>
    <property type="molecule type" value="Genomic_DNA"/>
</dbReference>